<evidence type="ECO:0000313" key="6">
    <source>
        <dbReference type="Proteomes" id="UP000218775"/>
    </source>
</evidence>
<comment type="subcellular location">
    <subcellularLocation>
        <location evidence="3">Cytoplasm</location>
    </subcellularLocation>
</comment>
<dbReference type="SUPFAM" id="SSF54506">
    <property type="entry name" value="Diaminopimelate epimerase-like"/>
    <property type="match status" value="2"/>
</dbReference>
<keyword evidence="3" id="KW-0963">Cytoplasm</keyword>
<feature type="binding site" evidence="3">
    <location>
        <begin position="213"/>
        <end position="214"/>
    </location>
    <ligand>
        <name>substrate</name>
    </ligand>
</feature>
<dbReference type="Proteomes" id="UP000218775">
    <property type="component" value="Unassembled WGS sequence"/>
</dbReference>
<feature type="binding site" evidence="3">
    <location>
        <position position="17"/>
    </location>
    <ligand>
        <name>substrate</name>
    </ligand>
</feature>
<dbReference type="GO" id="GO:0009089">
    <property type="term" value="P:lysine biosynthetic process via diaminopimelate"/>
    <property type="evidence" value="ECO:0007669"/>
    <property type="project" value="UniProtKB-UniRule"/>
</dbReference>
<evidence type="ECO:0000256" key="3">
    <source>
        <dbReference type="HAMAP-Rule" id="MF_00197"/>
    </source>
</evidence>
<accession>A0A2A4X796</accession>
<sequence length="275" mass="30516">MITCSEFSFIKYQGNGNDFILIDGSVYGQSLSRERIVQLCSRQYGVGADGLACVKGFKSSVLEMEFFNADGKRALMCGNALRCVAFHGFKSLEVLSSKITISLGGVSYDCFQEKEKIKVVLPLPKLKGEGVYTLGKREVPYIWVDTGVDHLVLHVEPHEVGMEEFKAFGKKVRHDKAFAPGGVNVNLAAFTSPNTIYMRTYEKGVEDETLACGSGAAAAVFAMQRAYKNSNKNYFVEFFSKEKLEFNLEKDSRNQVLAWFMLGEAQAVFHGTISL</sequence>
<evidence type="ECO:0000256" key="2">
    <source>
        <dbReference type="ARBA" id="ARBA00023235"/>
    </source>
</evidence>
<comment type="subunit">
    <text evidence="3">Homodimer.</text>
</comment>
<dbReference type="AlphaFoldDB" id="A0A2A4X796"/>
<dbReference type="PANTHER" id="PTHR31689">
    <property type="entry name" value="DIAMINOPIMELATE EPIMERASE, CHLOROPLASTIC"/>
    <property type="match status" value="1"/>
</dbReference>
<comment type="catalytic activity">
    <reaction evidence="3">
        <text>(2S,6S)-2,6-diaminopimelate = meso-2,6-diaminopimelate</text>
        <dbReference type="Rhea" id="RHEA:15393"/>
        <dbReference type="ChEBI" id="CHEBI:57609"/>
        <dbReference type="ChEBI" id="CHEBI:57791"/>
        <dbReference type="EC" id="5.1.1.7"/>
    </reaction>
</comment>
<comment type="pathway">
    <text evidence="3">Amino-acid biosynthesis; L-lysine biosynthesis via DAP pathway; DL-2,6-diaminopimelate from LL-2,6-diaminopimelate: step 1/1.</text>
</comment>
<dbReference type="GO" id="GO:0005829">
    <property type="term" value="C:cytosol"/>
    <property type="evidence" value="ECO:0007669"/>
    <property type="project" value="TreeGrafter"/>
</dbReference>
<comment type="caution">
    <text evidence="5">The sequence shown here is derived from an EMBL/GenBank/DDBJ whole genome shotgun (WGS) entry which is preliminary data.</text>
</comment>
<reference evidence="6" key="1">
    <citation type="submission" date="2017-08" db="EMBL/GenBank/DDBJ databases">
        <title>A dynamic microbial community with high functional redundancy inhabits the cold, oxic subseafloor aquifer.</title>
        <authorList>
            <person name="Tully B.J."/>
            <person name="Wheat C.G."/>
            <person name="Glazer B.T."/>
            <person name="Huber J.A."/>
        </authorList>
    </citation>
    <scope>NUCLEOTIDE SEQUENCE [LARGE SCALE GENOMIC DNA]</scope>
</reference>
<dbReference type="Gene3D" id="3.10.310.10">
    <property type="entry name" value="Diaminopimelate Epimerase, Chain A, domain 1"/>
    <property type="match status" value="2"/>
</dbReference>
<dbReference type="NCBIfam" id="TIGR00652">
    <property type="entry name" value="DapF"/>
    <property type="match status" value="1"/>
</dbReference>
<feature type="site" description="Could be important to modulate the pK values of the two catalytic cysteine residues" evidence="3">
    <location>
        <position position="202"/>
    </location>
</feature>
<comment type="function">
    <text evidence="3">Catalyzes the stereoinversion of LL-2,6-diaminopimelate (L,L-DAP) to meso-diaminopimelate (meso-DAP), a precursor of L-lysine and an essential component of the bacterial peptidoglycan.</text>
</comment>
<gene>
    <name evidence="3 5" type="primary">dapF</name>
    <name evidence="5" type="ORF">COB21_01005</name>
</gene>
<keyword evidence="3" id="KW-0457">Lysine biosynthesis</keyword>
<dbReference type="InterPro" id="IPR001653">
    <property type="entry name" value="DAP_epimerase_DapF"/>
</dbReference>
<feature type="active site" description="Proton acceptor" evidence="3">
    <location>
        <position position="212"/>
    </location>
</feature>
<keyword evidence="2 3" id="KW-0413">Isomerase</keyword>
<evidence type="ECO:0000256" key="1">
    <source>
        <dbReference type="ARBA" id="ARBA00010219"/>
    </source>
</evidence>
<keyword evidence="3" id="KW-0028">Amino-acid biosynthesis</keyword>
<protein>
    <recommendedName>
        <fullName evidence="3 4">Diaminopimelate epimerase</fullName>
        <shortName evidence="3">DAP epimerase</shortName>
        <ecNumber evidence="3 4">5.1.1.7</ecNumber>
    </recommendedName>
    <alternativeName>
        <fullName evidence="3">PLP-independent amino acid racemase</fullName>
    </alternativeName>
</protein>
<dbReference type="UniPathway" id="UPA00034">
    <property type="reaction ID" value="UER00025"/>
</dbReference>
<dbReference type="EC" id="5.1.1.7" evidence="3 4"/>
<feature type="binding site" evidence="3">
    <location>
        <position position="184"/>
    </location>
    <ligand>
        <name>substrate</name>
    </ligand>
</feature>
<dbReference type="GO" id="GO:0008837">
    <property type="term" value="F:diaminopimelate epimerase activity"/>
    <property type="evidence" value="ECO:0007669"/>
    <property type="project" value="UniProtKB-UniRule"/>
</dbReference>
<comment type="caution">
    <text evidence="3">Lacks conserved residue(s) required for the propagation of feature annotation.</text>
</comment>
<dbReference type="PANTHER" id="PTHR31689:SF0">
    <property type="entry name" value="DIAMINOPIMELATE EPIMERASE"/>
    <property type="match status" value="1"/>
</dbReference>
<dbReference type="EMBL" id="NVUK01000006">
    <property type="protein sequence ID" value="PCI78440.1"/>
    <property type="molecule type" value="Genomic_DNA"/>
</dbReference>
<feature type="binding site" evidence="3">
    <location>
        <begin position="78"/>
        <end position="79"/>
    </location>
    <ligand>
        <name>substrate</name>
    </ligand>
</feature>
<name>A0A2A4X796_UNCAE</name>
<dbReference type="Pfam" id="PF01678">
    <property type="entry name" value="DAP_epimerase"/>
    <property type="match status" value="2"/>
</dbReference>
<evidence type="ECO:0000313" key="5">
    <source>
        <dbReference type="EMBL" id="PCI78440.1"/>
    </source>
</evidence>
<feature type="active site" description="Proton donor" evidence="3">
    <location>
        <position position="77"/>
    </location>
</feature>
<comment type="similarity">
    <text evidence="1 3">Belongs to the diaminopimelate epimerase family.</text>
</comment>
<dbReference type="HAMAP" id="MF_00197">
    <property type="entry name" value="DAP_epimerase"/>
    <property type="match status" value="1"/>
</dbReference>
<evidence type="ECO:0000256" key="4">
    <source>
        <dbReference type="NCBIfam" id="TIGR00652"/>
    </source>
</evidence>
<proteinExistence type="inferred from homology"/>
<feature type="binding site" evidence="3">
    <location>
        <position position="68"/>
    </location>
    <ligand>
        <name>substrate</name>
    </ligand>
</feature>
<organism evidence="5 6">
    <name type="scientific">Aerophobetes bacterium</name>
    <dbReference type="NCBI Taxonomy" id="2030807"/>
    <lineage>
        <taxon>Bacteria</taxon>
        <taxon>Candidatus Aerophobota</taxon>
    </lineage>
</organism>
<feature type="site" description="Could be important to modulate the pK values of the two catalytic cysteine residues" evidence="3">
    <location>
        <position position="150"/>
    </location>
</feature>